<gene>
    <name evidence="1" type="ORF">GCM10008014_51410</name>
</gene>
<keyword evidence="2" id="KW-1185">Reference proteome</keyword>
<reference evidence="2" key="1">
    <citation type="journal article" date="2019" name="Int. J. Syst. Evol. Microbiol.">
        <title>The Global Catalogue of Microorganisms (GCM) 10K type strain sequencing project: providing services to taxonomists for standard genome sequencing and annotation.</title>
        <authorList>
            <consortium name="The Broad Institute Genomics Platform"/>
            <consortium name="The Broad Institute Genome Sequencing Center for Infectious Disease"/>
            <person name="Wu L."/>
            <person name="Ma J."/>
        </authorList>
    </citation>
    <scope>NUCLEOTIDE SEQUENCE [LARGE SCALE GENOMIC DNA]</scope>
    <source>
        <strain evidence="2">CGMCC 1.12770</strain>
    </source>
</reference>
<comment type="caution">
    <text evidence="1">The sequence shown here is derived from an EMBL/GenBank/DDBJ whole genome shotgun (WGS) entry which is preliminary data.</text>
</comment>
<organism evidence="1 2">
    <name type="scientific">Paenibacillus silvae</name>
    <dbReference type="NCBI Taxonomy" id="1325358"/>
    <lineage>
        <taxon>Bacteria</taxon>
        <taxon>Bacillati</taxon>
        <taxon>Bacillota</taxon>
        <taxon>Bacilli</taxon>
        <taxon>Bacillales</taxon>
        <taxon>Paenibacillaceae</taxon>
        <taxon>Paenibacillus</taxon>
    </lineage>
</organism>
<evidence type="ECO:0000313" key="2">
    <source>
        <dbReference type="Proteomes" id="UP000652153"/>
    </source>
</evidence>
<name>A0ABQ1ZJJ0_9BACL</name>
<proteinExistence type="predicted"/>
<protein>
    <submittedName>
        <fullName evidence="1">Uncharacterized protein</fullName>
    </submittedName>
</protein>
<dbReference type="EMBL" id="BMFU01000012">
    <property type="protein sequence ID" value="GGH68709.1"/>
    <property type="molecule type" value="Genomic_DNA"/>
</dbReference>
<accession>A0ABQ1ZJJ0</accession>
<sequence>MIDLAKGIALSSAHIEEAVTSVAPVFISEVDSKVEFTTRFPNMMITLWSLIVLLQKYPSQNQFLDYYLKVHKDVLQNLPQNAVKARVLRTYPSITREVHFYSLVSESCLFNQVEYSIHDDVAQGVDLQVYLRGICYNISCFVLTKRSLHFREIKKSNRHVNIPNSIELPIELSSGKYKNGWVFFDKPHVESLFWKTVDYAWLHYDQHPLDLIV</sequence>
<evidence type="ECO:0000313" key="1">
    <source>
        <dbReference type="EMBL" id="GGH68709.1"/>
    </source>
</evidence>
<dbReference type="Proteomes" id="UP000652153">
    <property type="component" value="Unassembled WGS sequence"/>
</dbReference>
<dbReference type="RefSeq" id="WP_229730037.1">
    <property type="nucleotide sequence ID" value="NZ_BMFU01000012.1"/>
</dbReference>